<dbReference type="InterPro" id="IPR003661">
    <property type="entry name" value="HisK_dim/P_dom"/>
</dbReference>
<reference evidence="6 7" key="1">
    <citation type="submission" date="2018-06" db="EMBL/GenBank/DDBJ databases">
        <title>Genomic Encyclopedia of Type Strains, Phase III (KMG-III): the genomes of soil and plant-associated and newly described type strains.</title>
        <authorList>
            <person name="Whitman W."/>
        </authorList>
    </citation>
    <scope>NUCLEOTIDE SEQUENCE [LARGE SCALE GENOMIC DNA]</scope>
    <source>
        <strain evidence="6 7">CECT 7732</strain>
    </source>
</reference>
<dbReference type="PANTHER" id="PTHR43719:SF28">
    <property type="entry name" value="PEROXIDE STRESS-ACTIVATED HISTIDINE KINASE MAK1-RELATED"/>
    <property type="match status" value="1"/>
</dbReference>
<dbReference type="SUPFAM" id="SSF55874">
    <property type="entry name" value="ATPase domain of HSP90 chaperone/DNA topoisomerase II/histidine kinase"/>
    <property type="match status" value="1"/>
</dbReference>
<gene>
    <name evidence="6" type="ORF">DFP76_101571</name>
</gene>
<dbReference type="EC" id="2.7.13.3" evidence="2"/>
<dbReference type="SMART" id="SM00388">
    <property type="entry name" value="HisKA"/>
    <property type="match status" value="1"/>
</dbReference>
<comment type="catalytic activity">
    <reaction evidence="1">
        <text>ATP + protein L-histidine = ADP + protein N-phospho-L-histidine.</text>
        <dbReference type="EC" id="2.7.13.3"/>
    </reaction>
</comment>
<feature type="transmembrane region" description="Helical" evidence="4">
    <location>
        <begin position="14"/>
        <end position="37"/>
    </location>
</feature>
<keyword evidence="3" id="KW-0597">Phosphoprotein</keyword>
<keyword evidence="6" id="KW-0808">Transferase</keyword>
<comment type="caution">
    <text evidence="6">The sequence shown here is derived from an EMBL/GenBank/DDBJ whole genome shotgun (WGS) entry which is preliminary data.</text>
</comment>
<evidence type="ECO:0000256" key="1">
    <source>
        <dbReference type="ARBA" id="ARBA00000085"/>
    </source>
</evidence>
<keyword evidence="6" id="KW-0418">Kinase</keyword>
<dbReference type="PANTHER" id="PTHR43719">
    <property type="entry name" value="TWO-COMPONENT HISTIDINE KINASE"/>
    <property type="match status" value="1"/>
</dbReference>
<dbReference type="OrthoDB" id="6093660at2"/>
<evidence type="ECO:0000313" key="7">
    <source>
        <dbReference type="Proteomes" id="UP000252086"/>
    </source>
</evidence>
<evidence type="ECO:0000256" key="3">
    <source>
        <dbReference type="ARBA" id="ARBA00022553"/>
    </source>
</evidence>
<evidence type="ECO:0000313" key="6">
    <source>
        <dbReference type="EMBL" id="RBO86294.1"/>
    </source>
</evidence>
<sequence length="605" mass="68129">MLKGHNWLSRFKQWMMYGFIVLIIVITIALFGIITYTSDSAKQNSRRVFESALWNALQLQVQTYRLLNYLVLLKAPDLPLNGQAYFEYDLLMSRIDLLRDGEVGTLVREFEGGRTTRLLNIMNGELELLSFHISKLEEGDLSYLPSLIDRIQKLDPQLNEFVGLVNNGSNAFINNQHQILQSKLHYIQLLSIALLLCLLCLCFFMAKSFSQLKFAHERNKQLKADMQNSRSDKADLLGFINQQVRPPINAILGTAKTLNQSSQKVPEALTKHIEESGQQLLHTIEMLSDLSLLEAQKLSLQPTTDDLKAQMEAFVELTEAQMSRKNLACALYIDPALPDSIHLDFGRFKEIVLALLQNAIAHCPAGSISIQLRPSALAAPTVLLPDGTYETRVMQLAIRDTGLGMPNNLQQSLRVNPNLPNQKDSPDANTVGLDLALCHKLIYLMKGEMHFSCVENEGCEFWIDLPFYIPAGQGFPIPKEPIMPSSQSQKTALILEQDMNLAKIIELQLTSSNIKVSLAQEDDGHSSFDQYDLILLGKFSGLDSHLEERLLDCIKTGTTLWSYQSLDFRHTSLDPKALSFPLTQRKLSPLIKALFLDQPTQKDSK</sequence>
<proteinExistence type="predicted"/>
<dbReference type="InterPro" id="IPR003594">
    <property type="entry name" value="HATPase_dom"/>
</dbReference>
<dbReference type="Proteomes" id="UP000252086">
    <property type="component" value="Unassembled WGS sequence"/>
</dbReference>
<dbReference type="InterPro" id="IPR005467">
    <property type="entry name" value="His_kinase_dom"/>
</dbReference>
<evidence type="ECO:0000259" key="5">
    <source>
        <dbReference type="PROSITE" id="PS50109"/>
    </source>
</evidence>
<evidence type="ECO:0000256" key="4">
    <source>
        <dbReference type="SAM" id="Phobius"/>
    </source>
</evidence>
<dbReference type="Pfam" id="PF02518">
    <property type="entry name" value="HATPase_c"/>
    <property type="match status" value="1"/>
</dbReference>
<feature type="transmembrane region" description="Helical" evidence="4">
    <location>
        <begin position="186"/>
        <end position="206"/>
    </location>
</feature>
<dbReference type="EMBL" id="QNRF01000001">
    <property type="protein sequence ID" value="RBO86294.1"/>
    <property type="molecule type" value="Genomic_DNA"/>
</dbReference>
<organism evidence="6 7">
    <name type="scientific">Marinomonas aquiplantarum</name>
    <dbReference type="NCBI Taxonomy" id="491951"/>
    <lineage>
        <taxon>Bacteria</taxon>
        <taxon>Pseudomonadati</taxon>
        <taxon>Pseudomonadota</taxon>
        <taxon>Gammaproteobacteria</taxon>
        <taxon>Oceanospirillales</taxon>
        <taxon>Oceanospirillaceae</taxon>
        <taxon>Marinomonas</taxon>
    </lineage>
</organism>
<dbReference type="InterPro" id="IPR050956">
    <property type="entry name" value="2C_system_His_kinase"/>
</dbReference>
<dbReference type="PROSITE" id="PS50109">
    <property type="entry name" value="HIS_KIN"/>
    <property type="match status" value="1"/>
</dbReference>
<keyword evidence="4" id="KW-0472">Membrane</keyword>
<dbReference type="Gene3D" id="1.10.287.130">
    <property type="match status" value="1"/>
</dbReference>
<evidence type="ECO:0000256" key="2">
    <source>
        <dbReference type="ARBA" id="ARBA00012438"/>
    </source>
</evidence>
<dbReference type="GO" id="GO:0000155">
    <property type="term" value="F:phosphorelay sensor kinase activity"/>
    <property type="evidence" value="ECO:0007669"/>
    <property type="project" value="InterPro"/>
</dbReference>
<feature type="domain" description="Histidine kinase" evidence="5">
    <location>
        <begin position="239"/>
        <end position="469"/>
    </location>
</feature>
<name>A0A366DA28_9GAMM</name>
<keyword evidence="7" id="KW-1185">Reference proteome</keyword>
<keyword evidence="4" id="KW-0812">Transmembrane</keyword>
<dbReference type="AlphaFoldDB" id="A0A366DA28"/>
<accession>A0A366DA28</accession>
<dbReference type="InterPro" id="IPR036890">
    <property type="entry name" value="HATPase_C_sf"/>
</dbReference>
<protein>
    <recommendedName>
        <fullName evidence="2">histidine kinase</fullName>
        <ecNumber evidence="2">2.7.13.3</ecNumber>
    </recommendedName>
</protein>
<dbReference type="SMART" id="SM00387">
    <property type="entry name" value="HATPase_c"/>
    <property type="match status" value="1"/>
</dbReference>
<dbReference type="Gene3D" id="3.30.565.10">
    <property type="entry name" value="Histidine kinase-like ATPase, C-terminal domain"/>
    <property type="match status" value="1"/>
</dbReference>
<keyword evidence="4" id="KW-1133">Transmembrane helix</keyword>
<dbReference type="RefSeq" id="WP_113873153.1">
    <property type="nucleotide sequence ID" value="NZ_QNRF01000001.1"/>
</dbReference>